<dbReference type="PROSITE" id="PS50865">
    <property type="entry name" value="ZF_MYND_2"/>
    <property type="match status" value="1"/>
</dbReference>
<dbReference type="PROSITE" id="PS01360">
    <property type="entry name" value="ZF_MYND_1"/>
    <property type="match status" value="1"/>
</dbReference>
<evidence type="ECO:0000259" key="16">
    <source>
        <dbReference type="PROSITE" id="PS50014"/>
    </source>
</evidence>
<dbReference type="Gene3D" id="6.10.140.2220">
    <property type="match status" value="1"/>
</dbReference>
<dbReference type="InterPro" id="IPR011011">
    <property type="entry name" value="Znf_FYVE_PHD"/>
</dbReference>
<evidence type="ECO:0000313" key="20">
    <source>
        <dbReference type="EMBL" id="KAF2900980.1"/>
    </source>
</evidence>
<feature type="region of interest" description="Disordered" evidence="15">
    <location>
        <begin position="1"/>
        <end position="81"/>
    </location>
</feature>
<dbReference type="Pfam" id="PF00439">
    <property type="entry name" value="Bromodomain"/>
    <property type="match status" value="1"/>
</dbReference>
<feature type="region of interest" description="Disordered" evidence="15">
    <location>
        <begin position="867"/>
        <end position="1042"/>
    </location>
</feature>
<feature type="region of interest" description="Disordered" evidence="15">
    <location>
        <begin position="151"/>
        <end position="201"/>
    </location>
</feature>
<dbReference type="Pfam" id="PF24324">
    <property type="entry name" value="MYND_ZMYND11_ZMYD8"/>
    <property type="match status" value="1"/>
</dbReference>
<feature type="compositionally biased region" description="Polar residues" evidence="15">
    <location>
        <begin position="529"/>
        <end position="553"/>
    </location>
</feature>
<gene>
    <name evidence="20" type="ORF">ILUMI_05198</name>
</gene>
<feature type="compositionally biased region" description="Basic and acidic residues" evidence="15">
    <location>
        <begin position="916"/>
        <end position="929"/>
    </location>
</feature>
<dbReference type="PROSITE" id="PS00633">
    <property type="entry name" value="BROMODOMAIN_1"/>
    <property type="match status" value="1"/>
</dbReference>
<dbReference type="Pfam" id="PF23460">
    <property type="entry name" value="ZMYND8_CC"/>
    <property type="match status" value="1"/>
</dbReference>
<dbReference type="OrthoDB" id="298344at2759"/>
<keyword evidence="9" id="KW-0805">Transcription regulation</keyword>
<feature type="region of interest" description="Disordered" evidence="15">
    <location>
        <begin position="1057"/>
        <end position="1107"/>
    </location>
</feature>
<dbReference type="InterPro" id="IPR044075">
    <property type="entry name" value="PRKCBP1_PHD"/>
</dbReference>
<feature type="compositionally biased region" description="Acidic residues" evidence="15">
    <location>
        <begin position="579"/>
        <end position="600"/>
    </location>
</feature>
<dbReference type="PANTHER" id="PTHR46453">
    <property type="entry name" value="PROTEIN KINASE C-BINDING PROTEIN 1"/>
    <property type="match status" value="1"/>
</dbReference>
<evidence type="ECO:0000259" key="19">
    <source>
        <dbReference type="PROSITE" id="PS50865"/>
    </source>
</evidence>
<feature type="compositionally biased region" description="Basic and acidic residues" evidence="15">
    <location>
        <begin position="978"/>
        <end position="1002"/>
    </location>
</feature>
<dbReference type="InterPro" id="IPR002893">
    <property type="entry name" value="Znf_MYND"/>
</dbReference>
<evidence type="ECO:0000256" key="1">
    <source>
        <dbReference type="ARBA" id="ARBA00004123"/>
    </source>
</evidence>
<dbReference type="InterPro" id="IPR019787">
    <property type="entry name" value="Znf_PHD-finger"/>
</dbReference>
<dbReference type="GO" id="GO:0140006">
    <property type="term" value="F:histone H3 reader activity"/>
    <property type="evidence" value="ECO:0007669"/>
    <property type="project" value="UniProtKB-ARBA"/>
</dbReference>
<evidence type="ECO:0000259" key="17">
    <source>
        <dbReference type="PROSITE" id="PS50016"/>
    </source>
</evidence>
<comment type="caution">
    <text evidence="20">The sequence shown here is derived from an EMBL/GenBank/DDBJ whole genome shotgun (WGS) entry which is preliminary data.</text>
</comment>
<dbReference type="FunFam" id="6.10.140.2220:FF:000002">
    <property type="entry name" value="Protein kinase C-binding protein 1 isoform C"/>
    <property type="match status" value="1"/>
</dbReference>
<feature type="compositionally biased region" description="Basic and acidic residues" evidence="15">
    <location>
        <begin position="882"/>
        <end position="898"/>
    </location>
</feature>
<dbReference type="GO" id="GO:0008270">
    <property type="term" value="F:zinc ion binding"/>
    <property type="evidence" value="ECO:0007669"/>
    <property type="project" value="UniProtKB-KW"/>
</dbReference>
<protein>
    <recommendedName>
        <fullName evidence="22">Protein kinase C-binding protein 1</fullName>
    </recommendedName>
</protein>
<dbReference type="InterPro" id="IPR013083">
    <property type="entry name" value="Znf_RING/FYVE/PHD"/>
</dbReference>
<dbReference type="InterPro" id="IPR000313">
    <property type="entry name" value="PWWP_dom"/>
</dbReference>
<keyword evidence="3" id="KW-0158">Chromosome</keyword>
<keyword evidence="10 13" id="KW-0103">Bromodomain</keyword>
<dbReference type="InterPro" id="IPR056987">
    <property type="entry name" value="ZMYND8_CC"/>
</dbReference>
<dbReference type="InterPro" id="IPR037967">
    <property type="entry name" value="ZMYND8_Bromo_dom"/>
</dbReference>
<dbReference type="PRINTS" id="PR00503">
    <property type="entry name" value="BROMODOMAIN"/>
</dbReference>
<feature type="domain" description="PHD-type" evidence="17">
    <location>
        <begin position="222"/>
        <end position="267"/>
    </location>
</feature>
<dbReference type="InterPro" id="IPR001487">
    <property type="entry name" value="Bromodomain"/>
</dbReference>
<dbReference type="Proteomes" id="UP000801492">
    <property type="component" value="Unassembled WGS sequence"/>
</dbReference>
<dbReference type="PROSITE" id="PS50812">
    <property type="entry name" value="PWWP"/>
    <property type="match status" value="1"/>
</dbReference>
<feature type="compositionally biased region" description="Low complexity" evidence="15">
    <location>
        <begin position="1167"/>
        <end position="1185"/>
    </location>
</feature>
<feature type="compositionally biased region" description="Polar residues" evidence="15">
    <location>
        <begin position="1003"/>
        <end position="1028"/>
    </location>
</feature>
<dbReference type="InterPro" id="IPR057053">
    <property type="entry name" value="MYND_ZMYND11_ZMYD8"/>
</dbReference>
<proteinExistence type="predicted"/>
<evidence type="ECO:0000256" key="15">
    <source>
        <dbReference type="SAM" id="MobiDB-lite"/>
    </source>
</evidence>
<feature type="compositionally biased region" description="Basic and acidic residues" evidence="15">
    <location>
        <begin position="557"/>
        <end position="578"/>
    </location>
</feature>
<keyword evidence="21" id="KW-1185">Reference proteome</keyword>
<feature type="compositionally biased region" description="Basic and acidic residues" evidence="15">
    <location>
        <begin position="169"/>
        <end position="178"/>
    </location>
</feature>
<feature type="region of interest" description="Disordered" evidence="15">
    <location>
        <begin position="1465"/>
        <end position="1497"/>
    </location>
</feature>
<dbReference type="EMBL" id="VTPC01001919">
    <property type="protein sequence ID" value="KAF2900980.1"/>
    <property type="molecule type" value="Genomic_DNA"/>
</dbReference>
<feature type="compositionally biased region" description="Basic and acidic residues" evidence="15">
    <location>
        <begin position="1093"/>
        <end position="1103"/>
    </location>
</feature>
<dbReference type="PROSITE" id="PS50014">
    <property type="entry name" value="BROMODOMAIN_2"/>
    <property type="match status" value="1"/>
</dbReference>
<dbReference type="GO" id="GO:0003714">
    <property type="term" value="F:transcription corepressor activity"/>
    <property type="evidence" value="ECO:0007669"/>
    <property type="project" value="TreeGrafter"/>
</dbReference>
<evidence type="ECO:0000256" key="5">
    <source>
        <dbReference type="ARBA" id="ARBA00022771"/>
    </source>
</evidence>
<dbReference type="SUPFAM" id="SSF144232">
    <property type="entry name" value="HIT/MYND zinc finger-like"/>
    <property type="match status" value="1"/>
</dbReference>
<evidence type="ECO:0000259" key="18">
    <source>
        <dbReference type="PROSITE" id="PS50812"/>
    </source>
</evidence>
<evidence type="ECO:0000256" key="9">
    <source>
        <dbReference type="ARBA" id="ARBA00023015"/>
    </source>
</evidence>
<dbReference type="CDD" id="cd20160">
    <property type="entry name" value="PWWP_PRKCBP1"/>
    <property type="match status" value="1"/>
</dbReference>
<dbReference type="CDD" id="cd15538">
    <property type="entry name" value="PHD_PRKCBP1"/>
    <property type="match status" value="1"/>
</dbReference>
<evidence type="ECO:0000256" key="2">
    <source>
        <dbReference type="ARBA" id="ARBA00004286"/>
    </source>
</evidence>
<keyword evidence="12" id="KW-0539">Nucleus</keyword>
<dbReference type="GO" id="GO:0005694">
    <property type="term" value="C:chromosome"/>
    <property type="evidence" value="ECO:0007669"/>
    <property type="project" value="UniProtKB-SubCell"/>
</dbReference>
<dbReference type="CDD" id="cd05508">
    <property type="entry name" value="Bromo_RACK7"/>
    <property type="match status" value="1"/>
</dbReference>
<dbReference type="InterPro" id="IPR036427">
    <property type="entry name" value="Bromodomain-like_sf"/>
</dbReference>
<feature type="compositionally biased region" description="Polar residues" evidence="15">
    <location>
        <begin position="1072"/>
        <end position="1085"/>
    </location>
</feature>
<dbReference type="GO" id="GO:0005737">
    <property type="term" value="C:cytoplasm"/>
    <property type="evidence" value="ECO:0007669"/>
    <property type="project" value="TreeGrafter"/>
</dbReference>
<feature type="domain" description="PWWP" evidence="18">
    <location>
        <begin position="412"/>
        <end position="463"/>
    </location>
</feature>
<reference evidence="20" key="1">
    <citation type="submission" date="2019-08" db="EMBL/GenBank/DDBJ databases">
        <title>The genome of the North American firefly Photinus pyralis.</title>
        <authorList>
            <consortium name="Photinus pyralis genome working group"/>
            <person name="Fallon T.R."/>
            <person name="Sander Lower S.E."/>
            <person name="Weng J.-K."/>
        </authorList>
    </citation>
    <scope>NUCLEOTIDE SEQUENCE</scope>
    <source>
        <strain evidence="20">TRF0915ILg1</strain>
        <tissue evidence="20">Whole body</tissue>
    </source>
</reference>
<feature type="region of interest" description="Disordered" evidence="15">
    <location>
        <begin position="619"/>
        <end position="657"/>
    </location>
</feature>
<evidence type="ECO:0000256" key="14">
    <source>
        <dbReference type="PROSITE-ProRule" id="PRU00134"/>
    </source>
</evidence>
<comment type="subcellular location">
    <subcellularLocation>
        <location evidence="2">Chromosome</location>
    </subcellularLocation>
    <subcellularLocation>
        <location evidence="1">Nucleus</location>
    </subcellularLocation>
</comment>
<evidence type="ECO:0000313" key="21">
    <source>
        <dbReference type="Proteomes" id="UP000801492"/>
    </source>
</evidence>
<dbReference type="Gene3D" id="1.20.920.10">
    <property type="entry name" value="Bromodomain-like"/>
    <property type="match status" value="1"/>
</dbReference>
<keyword evidence="8" id="KW-0007">Acetylation</keyword>
<dbReference type="SUPFAM" id="SSF63748">
    <property type="entry name" value="Tudor/PWWP/MBT"/>
    <property type="match status" value="1"/>
</dbReference>
<dbReference type="SMART" id="SM00249">
    <property type="entry name" value="PHD"/>
    <property type="match status" value="1"/>
</dbReference>
<dbReference type="SUPFAM" id="SSF47370">
    <property type="entry name" value="Bromodomain"/>
    <property type="match status" value="1"/>
</dbReference>
<feature type="domain" description="Bromo" evidence="16">
    <location>
        <begin position="300"/>
        <end position="370"/>
    </location>
</feature>
<organism evidence="20 21">
    <name type="scientific">Ignelater luminosus</name>
    <name type="common">Cucubano</name>
    <name type="synonym">Pyrophorus luminosus</name>
    <dbReference type="NCBI Taxonomy" id="2038154"/>
    <lineage>
        <taxon>Eukaryota</taxon>
        <taxon>Metazoa</taxon>
        <taxon>Ecdysozoa</taxon>
        <taxon>Arthropoda</taxon>
        <taxon>Hexapoda</taxon>
        <taxon>Insecta</taxon>
        <taxon>Pterygota</taxon>
        <taxon>Neoptera</taxon>
        <taxon>Endopterygota</taxon>
        <taxon>Coleoptera</taxon>
        <taxon>Polyphaga</taxon>
        <taxon>Elateriformia</taxon>
        <taxon>Elateroidea</taxon>
        <taxon>Elateridae</taxon>
        <taxon>Agrypninae</taxon>
        <taxon>Pyrophorini</taxon>
        <taxon>Ignelater</taxon>
    </lineage>
</organism>
<keyword evidence="7" id="KW-0156">Chromatin regulator</keyword>
<accession>A0A8K0D7I7</accession>
<evidence type="ECO:0000256" key="4">
    <source>
        <dbReference type="ARBA" id="ARBA00022723"/>
    </source>
</evidence>
<keyword evidence="11" id="KW-0804">Transcription</keyword>
<dbReference type="SMART" id="SM00297">
    <property type="entry name" value="BROMO"/>
    <property type="match status" value="1"/>
</dbReference>
<name>A0A8K0D7I7_IGNLU</name>
<dbReference type="Gene3D" id="3.30.40.10">
    <property type="entry name" value="Zinc/RING finger domain, C3HC4 (zinc finger)"/>
    <property type="match status" value="1"/>
</dbReference>
<dbReference type="GO" id="GO:0005634">
    <property type="term" value="C:nucleus"/>
    <property type="evidence" value="ECO:0007669"/>
    <property type="project" value="UniProtKB-SubCell"/>
</dbReference>
<evidence type="ECO:0000256" key="3">
    <source>
        <dbReference type="ARBA" id="ARBA00022454"/>
    </source>
</evidence>
<feature type="compositionally biased region" description="Polar residues" evidence="15">
    <location>
        <begin position="1413"/>
        <end position="1445"/>
    </location>
</feature>
<evidence type="ECO:0008006" key="22">
    <source>
        <dbReference type="Google" id="ProtNLM"/>
    </source>
</evidence>
<feature type="region of interest" description="Disordered" evidence="15">
    <location>
        <begin position="107"/>
        <end position="136"/>
    </location>
</feature>
<evidence type="ECO:0000256" key="12">
    <source>
        <dbReference type="ARBA" id="ARBA00023242"/>
    </source>
</evidence>
<dbReference type="PANTHER" id="PTHR46453:SF5">
    <property type="entry name" value="PROTEIN KINASE C-BINDING PROTEIN 1 ISOFORM X1"/>
    <property type="match status" value="1"/>
</dbReference>
<dbReference type="Gene3D" id="2.30.30.140">
    <property type="match status" value="1"/>
</dbReference>
<dbReference type="SMART" id="SM00293">
    <property type="entry name" value="PWWP"/>
    <property type="match status" value="1"/>
</dbReference>
<evidence type="ECO:0000256" key="7">
    <source>
        <dbReference type="ARBA" id="ARBA00022853"/>
    </source>
</evidence>
<feature type="compositionally biased region" description="Polar residues" evidence="15">
    <location>
        <begin position="619"/>
        <end position="643"/>
    </location>
</feature>
<evidence type="ECO:0000256" key="6">
    <source>
        <dbReference type="ARBA" id="ARBA00022833"/>
    </source>
</evidence>
<evidence type="ECO:0000256" key="10">
    <source>
        <dbReference type="ARBA" id="ARBA00023117"/>
    </source>
</evidence>
<dbReference type="InterPro" id="IPR018359">
    <property type="entry name" value="Bromodomain_CS"/>
</dbReference>
<keyword evidence="5 14" id="KW-0863">Zinc-finger</keyword>
<dbReference type="PROSITE" id="PS50016">
    <property type="entry name" value="ZF_PHD_2"/>
    <property type="match status" value="1"/>
</dbReference>
<keyword evidence="4" id="KW-0479">Metal-binding</keyword>
<feature type="region of interest" description="Disordered" evidence="15">
    <location>
        <begin position="1125"/>
        <end position="1185"/>
    </location>
</feature>
<dbReference type="InterPro" id="IPR001965">
    <property type="entry name" value="Znf_PHD"/>
</dbReference>
<feature type="domain" description="MYND-type" evidence="19">
    <location>
        <begin position="1660"/>
        <end position="1694"/>
    </location>
</feature>
<dbReference type="PROSITE" id="PS01359">
    <property type="entry name" value="ZF_PHD_1"/>
    <property type="match status" value="1"/>
</dbReference>
<evidence type="ECO:0000256" key="11">
    <source>
        <dbReference type="ARBA" id="ARBA00023163"/>
    </source>
</evidence>
<feature type="region of interest" description="Disordered" evidence="15">
    <location>
        <begin position="522"/>
        <end position="602"/>
    </location>
</feature>
<dbReference type="Pfam" id="PF00855">
    <property type="entry name" value="PWWP"/>
    <property type="match status" value="1"/>
</dbReference>
<feature type="region of interest" description="Disordered" evidence="15">
    <location>
        <begin position="1413"/>
        <end position="1451"/>
    </location>
</feature>
<dbReference type="SUPFAM" id="SSF57903">
    <property type="entry name" value="FYVE/PHD zinc finger"/>
    <property type="match status" value="1"/>
</dbReference>
<evidence type="ECO:0000256" key="8">
    <source>
        <dbReference type="ARBA" id="ARBA00022990"/>
    </source>
</evidence>
<evidence type="ECO:0000256" key="13">
    <source>
        <dbReference type="PROSITE-ProRule" id="PRU00035"/>
    </source>
</evidence>
<feature type="compositionally biased region" description="Low complexity" evidence="15">
    <location>
        <begin position="937"/>
        <end position="952"/>
    </location>
</feature>
<sequence length="1847" mass="206022">MSSEQEETSDALQDPLSIQEIVPSDNLIDTLEEVLKNEDEDKSSEENTSNAEQDNAENNDEVQNIIENITNENKADQVTPKPNRELKSILELSKEANLDTNIVHKRKIVESNGKQQEKAETINKRRNSSSSGYDYQKMDKKLKIQALDPYPNVRDMELPSSISDNEEASETKEKDDINSKINKRKRSNLPDSSIGGALNEHGKRNRKLSTNLIITMNNKKKDPFCWRCHHGSATVHCETCPRSYHSKCLKQNISQPNHWLCPECVTILKAENLKQRSPAMRDMSLEHLCGLLKFALKRMLDVSGCEPFIHPVSESDFPEYRNYIVQPMDLTCLEKNIKDNVYGSTQAFEADAKWILHNSIIFNSYQSKLTSIAKSIIKICKQEMSEIENCPTCYLNANTKKKTWFIEVCPKPHLLVWAKLKGFPYWPAKAMRTNSQGFVDVRFFGAHDRAWVPFKECFLYSSKDPNSSKVKRNDIIESIKELNVHIENLKRVYGEFRYAPYRVTFEPEQEIKQLEFMLPKYNPDAKPKQTLTSDDSSTSPNKRNSNGTTSSSDVETDAEKSFSDSEANEESREKIPDREESEENDDSLMDSEDMDEMETEHDDKTYNLSKAELEEIILSSNTNNEHTYSSVTGDSNTYISSPNVRGGKVRMRGGYTNTSGKIKVIPKVVTSDSENKKRLSCDEIEIETSTNKLSRRNSDQSVKSDSSRLSNISDKINKVDISENMEISLGNDAGGSLTISENISPLSEFGKLDLPEISIESKRKPVVQVNIGANENAEFTISPQSKSKIADKLMKKLAEPLEDDIDNFKLESVKKQIIDNAEETEKPFLDVNESVTETDLLLENFKNKDLTVLEKITELSPDTEIFETNTELPKVSDSNMDEASKEIEQTIEKDKETENPPTEIMNKESEDVDAAVEEKLDDTKEKQNDAKVSSLQNNNVSDSISSNSSNGSSDDESPESSDVSSKKESEVSSNSSSEKSDSSVSSDDKIKNDEDTNAKSDDTTVVSSNIQSKIEQYACNKSSLTIQPKSKEVVDTTISKEVSTKKISLSQVEIKLISDNSQKKVDKPIQQKLPSQSQPESITSQESRKRKRSTDNEDNEKLTDSPLQKRLVKVVNIEDIKNKNLESFGNSNSSEKEQSTNKSILENRLNTGKTTENNCQNRKEELNSTTSASASNETNNSTINANDLDTVHIKNEPLSDDEPCDREYMELKRKYLSALNLNESEKTAEKPKQHEIRTRSKTEERKFKVVDNLSKVIDDVATHYSAEHANEEITLPPKRKEIFIKPLSKMQMPKQRARKSFPAPIPLKSYQPATKKDVMRTIKPAITSAASILTQKSISSSVTITTKPLETLSNAGNVMFLAPPPTVTNSITILPPNQPITYTANIANPVLTMVQHPIGTALSNVYIPPPLQTNQSASVSNTATTEGETSSEIVESQNYIPQSGASSKTINTSTSISRISITSSSDTITSTMPPLASLSSQTATTNSSTTASSTECSTRSTDILEDLQVLNSFMPETLTKSISEIMCRVPPTLKPRPPGPLSTQFDEGLPSSAGVVTSRINSISHRLGDYFRGMLIELLQEMGRSDNPEAEITRLKLENEELKHKHAEEILEIKKNISSVLKDIQKSLTDERNRVIDETRSACETECLKRVEEAKSKQWCANCSKEAQFYCCWNTSYCDYPCQQKHWPKHMSKCTQNIQNSQLQASNSTAVTKSQTQPLVLRPTTAPKGFTKTIIAKPTKVFVNRTNKNAFNVVRTSGNHITLVEATPGNFELLGNGGPISIGGKFISSVGKIKTSNIISVTSPSNSGSSVVTCSAQGQKSIFNPSTSNKSYLASSKAVVLSDDDGD</sequence>
<keyword evidence="6" id="KW-0862">Zinc</keyword>
<feature type="compositionally biased region" description="Polar residues" evidence="15">
    <location>
        <begin position="1140"/>
        <end position="1160"/>
    </location>
</feature>
<dbReference type="InterPro" id="IPR019786">
    <property type="entry name" value="Zinc_finger_PHD-type_CS"/>
</dbReference>